<dbReference type="EnsemblMetazoa" id="XM_001179011">
    <property type="protein sequence ID" value="XP_001179011"/>
    <property type="gene ID" value="LOC752431"/>
</dbReference>
<organism evidence="2 3">
    <name type="scientific">Strongylocentrotus purpuratus</name>
    <name type="common">Purple sea urchin</name>
    <dbReference type="NCBI Taxonomy" id="7668"/>
    <lineage>
        <taxon>Eukaryota</taxon>
        <taxon>Metazoa</taxon>
        <taxon>Echinodermata</taxon>
        <taxon>Eleutherozoa</taxon>
        <taxon>Echinozoa</taxon>
        <taxon>Echinoidea</taxon>
        <taxon>Euechinoidea</taxon>
        <taxon>Echinacea</taxon>
        <taxon>Camarodonta</taxon>
        <taxon>Echinidea</taxon>
        <taxon>Strongylocentrotidae</taxon>
        <taxon>Strongylocentrotus</taxon>
    </lineage>
</organism>
<name>A0A7M7LKV9_STRPU</name>
<dbReference type="InParanoid" id="A0A7M7LKV9"/>
<proteinExistence type="predicted"/>
<feature type="compositionally biased region" description="Gly residues" evidence="1">
    <location>
        <begin position="116"/>
        <end position="126"/>
    </location>
</feature>
<sequence length="187" mass="20078">MSRTPNFHMNPYSGGTPNRNPGFSPYHGQNRGAMGPPGGNRHGYFPPSPQQVEAPMIGGGIIPGQRYPSHNNSPFTPPAFQQSPYQQSPGSSPYDSPNRGGGRGGYQRRDSRGRGRGGGGGGGRGGIQFTPSGHQQFHNRKRFSGGSPYQRGQHGGNSSVIERYFKPSMLEDPWKKLIAKKSSGPVS</sequence>
<keyword evidence="3" id="KW-1185">Reference proteome</keyword>
<dbReference type="AlphaFoldDB" id="A0A7M7LKV9"/>
<evidence type="ECO:0000256" key="1">
    <source>
        <dbReference type="SAM" id="MobiDB-lite"/>
    </source>
</evidence>
<accession>A0A7M7LKV9</accession>
<feature type="compositionally biased region" description="Polar residues" evidence="1">
    <location>
        <begin position="1"/>
        <end position="21"/>
    </location>
</feature>
<evidence type="ECO:0008006" key="4">
    <source>
        <dbReference type="Google" id="ProtNLM"/>
    </source>
</evidence>
<dbReference type="Pfam" id="PF15502">
    <property type="entry name" value="MPLKIP"/>
    <property type="match status" value="1"/>
</dbReference>
<dbReference type="KEGG" id="spu:752431"/>
<protein>
    <recommendedName>
        <fullName evidence="4">M-phase-specific PLK1-interacting protein</fullName>
    </recommendedName>
</protein>
<feature type="region of interest" description="Disordered" evidence="1">
    <location>
        <begin position="1"/>
        <end position="159"/>
    </location>
</feature>
<dbReference type="OMA" id="ESPMHQR"/>
<dbReference type="GeneID" id="752431"/>
<reference evidence="3" key="1">
    <citation type="submission" date="2015-02" db="EMBL/GenBank/DDBJ databases">
        <title>Genome sequencing for Strongylocentrotus purpuratus.</title>
        <authorList>
            <person name="Murali S."/>
            <person name="Liu Y."/>
            <person name="Vee V."/>
            <person name="English A."/>
            <person name="Wang M."/>
            <person name="Skinner E."/>
            <person name="Han Y."/>
            <person name="Muzny D.M."/>
            <person name="Worley K.C."/>
            <person name="Gibbs R.A."/>
        </authorList>
    </citation>
    <scope>NUCLEOTIDE SEQUENCE</scope>
</reference>
<dbReference type="InterPro" id="IPR028265">
    <property type="entry name" value="TTDN1/SICKLE"/>
</dbReference>
<dbReference type="FunCoup" id="A0A7M7LKV9">
    <property type="interactions" value="671"/>
</dbReference>
<feature type="compositionally biased region" description="Low complexity" evidence="1">
    <location>
        <begin position="81"/>
        <end position="97"/>
    </location>
</feature>
<reference evidence="2" key="2">
    <citation type="submission" date="2021-01" db="UniProtKB">
        <authorList>
            <consortium name="EnsemblMetazoa"/>
        </authorList>
    </citation>
    <scope>IDENTIFICATION</scope>
</reference>
<dbReference type="RefSeq" id="XP_001179011.2">
    <property type="nucleotide sequence ID" value="XM_001179011.4"/>
</dbReference>
<evidence type="ECO:0000313" key="3">
    <source>
        <dbReference type="Proteomes" id="UP000007110"/>
    </source>
</evidence>
<evidence type="ECO:0000313" key="2">
    <source>
        <dbReference type="EnsemblMetazoa" id="XP_001179011"/>
    </source>
</evidence>
<dbReference type="Proteomes" id="UP000007110">
    <property type="component" value="Unassembled WGS sequence"/>
</dbReference>
<dbReference type="OrthoDB" id="6086265at2759"/>